<name>A0AAE8VV04_9ACTN</name>
<evidence type="ECO:0000259" key="4">
    <source>
        <dbReference type="Pfam" id="PF07883"/>
    </source>
</evidence>
<organism evidence="5 6">
    <name type="scientific">Streptomyces ipomoeae</name>
    <dbReference type="NCBI Taxonomy" id="103232"/>
    <lineage>
        <taxon>Bacteria</taxon>
        <taxon>Bacillati</taxon>
        <taxon>Actinomycetota</taxon>
        <taxon>Actinomycetes</taxon>
        <taxon>Kitasatosporales</taxon>
        <taxon>Streptomycetaceae</taxon>
        <taxon>Streptomyces</taxon>
    </lineage>
</organism>
<dbReference type="SUPFAM" id="SSF51182">
    <property type="entry name" value="RmlC-like cupins"/>
    <property type="match status" value="1"/>
</dbReference>
<protein>
    <submittedName>
        <fullName evidence="5">Cupin domain-containing protein</fullName>
    </submittedName>
</protein>
<dbReference type="CDD" id="cd02216">
    <property type="entry name" value="cupin_GDO-like_N"/>
    <property type="match status" value="1"/>
</dbReference>
<evidence type="ECO:0000313" key="5">
    <source>
        <dbReference type="EMBL" id="TQE17832.1"/>
    </source>
</evidence>
<dbReference type="InterPro" id="IPR011051">
    <property type="entry name" value="RmlC_Cupin_sf"/>
</dbReference>
<dbReference type="InterPro" id="IPR014710">
    <property type="entry name" value="RmlC-like_jellyroll"/>
</dbReference>
<dbReference type="InterPro" id="IPR013096">
    <property type="entry name" value="Cupin_2"/>
</dbReference>
<evidence type="ECO:0000256" key="1">
    <source>
        <dbReference type="ARBA" id="ARBA00022964"/>
    </source>
</evidence>
<feature type="region of interest" description="Disordered" evidence="3">
    <location>
        <begin position="378"/>
        <end position="412"/>
    </location>
</feature>
<dbReference type="PANTHER" id="PTHR41517">
    <property type="entry name" value="1,2-DIOXYGENASE PROTEIN-RELATED"/>
    <property type="match status" value="1"/>
</dbReference>
<evidence type="ECO:0000256" key="3">
    <source>
        <dbReference type="SAM" id="MobiDB-lite"/>
    </source>
</evidence>
<keyword evidence="1" id="KW-0223">Dioxygenase</keyword>
<feature type="compositionally biased region" description="Polar residues" evidence="3">
    <location>
        <begin position="385"/>
        <end position="412"/>
    </location>
</feature>
<feature type="region of interest" description="Disordered" evidence="3">
    <location>
        <begin position="1"/>
        <end position="30"/>
    </location>
</feature>
<gene>
    <name evidence="5" type="ORF">Sipo8835_41215</name>
</gene>
<keyword evidence="2" id="KW-0560">Oxidoreductase</keyword>
<sequence>MTSDTADTTPVTAPGAAPAAAPGPAPVIAPQETDPELRKLYDGFAAAGLIPLWTEIGDLMPLTPRPEAVPHVWQWDTLLPLARRSGDLVPVGRGGERRAIALANPGLPGRPYATPNLWAAIQYLGPREVAPAHRHSQGAFRFILEGEGVWTVVNGDAVEMRPGDLLLTPSMHWHGHHHVGDAPMVWLDGLDIPLVHRLDAGFFEFGEDGVSDRSTPSRSRNERLWGHPGLRPIAAPETPNSPLMAYRWADTDDALTAQLELADEGHPGAIGPGHAGIRFTNPATGRDALASLRTEMHRLRAGATTATRRTVGSSVWQIFRGSGTVTLDDRVIEVSTGDLIAVPSWCALTIAAHTDLDLFTFNDAPLYEALNLARTEITERPGTADATTERPTTAGNSTDRPETAGNTGSSTS</sequence>
<comment type="caution">
    <text evidence="5">The sequence shown here is derived from an EMBL/GenBank/DDBJ whole genome shotgun (WGS) entry which is preliminary data.</text>
</comment>
<dbReference type="Pfam" id="PF07883">
    <property type="entry name" value="Cupin_2"/>
    <property type="match status" value="1"/>
</dbReference>
<feature type="region of interest" description="Disordered" evidence="3">
    <location>
        <begin position="209"/>
        <end position="236"/>
    </location>
</feature>
<feature type="domain" description="Cupin type-2" evidence="4">
    <location>
        <begin position="122"/>
        <end position="188"/>
    </location>
</feature>
<reference evidence="5 6" key="1">
    <citation type="submission" date="2019-03" db="EMBL/GenBank/DDBJ databases">
        <title>Comparative genomic analyses of the sweetpotato soil rot pathogen, Streptomyces ipomoeae.</title>
        <authorList>
            <person name="Ruschel Soares N."/>
            <person name="Badger J.H."/>
            <person name="Huguet-Tapia J.C."/>
            <person name="Clark C.A."/>
            <person name="Pettis G.S."/>
        </authorList>
    </citation>
    <scope>NUCLEOTIDE SEQUENCE [LARGE SCALE GENOMIC DNA]</scope>
    <source>
        <strain evidence="5 6">88-35</strain>
    </source>
</reference>
<accession>A0AAE8VV04</accession>
<evidence type="ECO:0000313" key="6">
    <source>
        <dbReference type="Proteomes" id="UP000318720"/>
    </source>
</evidence>
<dbReference type="EMBL" id="SPAZ01000334">
    <property type="protein sequence ID" value="TQE17832.1"/>
    <property type="molecule type" value="Genomic_DNA"/>
</dbReference>
<dbReference type="Proteomes" id="UP000318720">
    <property type="component" value="Unassembled WGS sequence"/>
</dbReference>
<dbReference type="InterPro" id="IPR047183">
    <property type="entry name" value="GDO-like"/>
</dbReference>
<proteinExistence type="predicted"/>
<dbReference type="Gene3D" id="2.60.120.10">
    <property type="entry name" value="Jelly Rolls"/>
    <property type="match status" value="1"/>
</dbReference>
<dbReference type="GO" id="GO:0016702">
    <property type="term" value="F:oxidoreductase activity, acting on single donors with incorporation of molecular oxygen, incorporation of two atoms of oxygen"/>
    <property type="evidence" value="ECO:0007669"/>
    <property type="project" value="UniProtKB-ARBA"/>
</dbReference>
<dbReference type="RefSeq" id="WP_009331412.1">
    <property type="nucleotide sequence ID" value="NZ_JARAVA010000119.1"/>
</dbReference>
<evidence type="ECO:0000256" key="2">
    <source>
        <dbReference type="ARBA" id="ARBA00023002"/>
    </source>
</evidence>
<feature type="compositionally biased region" description="Low complexity" evidence="3">
    <location>
        <begin position="1"/>
        <end position="20"/>
    </location>
</feature>
<dbReference type="AlphaFoldDB" id="A0AAE8VV04"/>
<dbReference type="PANTHER" id="PTHR41517:SF1">
    <property type="entry name" value="CUPIN"/>
    <property type="match status" value="1"/>
</dbReference>
<dbReference type="FunFam" id="2.60.120.10:FF:000274">
    <property type="entry name" value="Gentisate 1,2-dioxygenase"/>
    <property type="match status" value="1"/>
</dbReference>
<dbReference type="CDD" id="cd06992">
    <property type="entry name" value="cupin_GDO-like_C"/>
    <property type="match status" value="1"/>
</dbReference>